<organism evidence="2 3">
    <name type="scientific">Jaminaea rosea</name>
    <dbReference type="NCBI Taxonomy" id="1569628"/>
    <lineage>
        <taxon>Eukaryota</taxon>
        <taxon>Fungi</taxon>
        <taxon>Dikarya</taxon>
        <taxon>Basidiomycota</taxon>
        <taxon>Ustilaginomycotina</taxon>
        <taxon>Exobasidiomycetes</taxon>
        <taxon>Microstromatales</taxon>
        <taxon>Microstromatales incertae sedis</taxon>
        <taxon>Jaminaea</taxon>
    </lineage>
</organism>
<sequence>MRGWLDWLLVLYGKRHGASAGCDRGAIDIATDQRTTKRGWRSRVVQLGHGTP</sequence>
<gene>
    <name evidence="2" type="ORF">BDZ90DRAFT_170219</name>
</gene>
<dbReference type="EMBL" id="KZ819667">
    <property type="protein sequence ID" value="PWN27717.1"/>
    <property type="molecule type" value="Genomic_DNA"/>
</dbReference>
<protein>
    <submittedName>
        <fullName evidence="2">Uncharacterized protein</fullName>
    </submittedName>
</protein>
<keyword evidence="3" id="KW-1185">Reference proteome</keyword>
<evidence type="ECO:0000313" key="2">
    <source>
        <dbReference type="EMBL" id="PWN27717.1"/>
    </source>
</evidence>
<proteinExistence type="predicted"/>
<dbReference type="RefSeq" id="XP_025362329.1">
    <property type="nucleotide sequence ID" value="XM_025503679.1"/>
</dbReference>
<feature type="chain" id="PRO_5016431265" evidence="1">
    <location>
        <begin position="21"/>
        <end position="52"/>
    </location>
</feature>
<dbReference type="Proteomes" id="UP000245884">
    <property type="component" value="Unassembled WGS sequence"/>
</dbReference>
<reference evidence="2 3" key="1">
    <citation type="journal article" date="2018" name="Mol. Biol. Evol.">
        <title>Broad Genomic Sampling Reveals a Smut Pathogenic Ancestry of the Fungal Clade Ustilaginomycotina.</title>
        <authorList>
            <person name="Kijpornyongpan T."/>
            <person name="Mondo S.J."/>
            <person name="Barry K."/>
            <person name="Sandor L."/>
            <person name="Lee J."/>
            <person name="Lipzen A."/>
            <person name="Pangilinan J."/>
            <person name="LaButti K."/>
            <person name="Hainaut M."/>
            <person name="Henrissat B."/>
            <person name="Grigoriev I.V."/>
            <person name="Spatafora J.W."/>
            <person name="Aime M.C."/>
        </authorList>
    </citation>
    <scope>NUCLEOTIDE SEQUENCE [LARGE SCALE GENOMIC DNA]</scope>
    <source>
        <strain evidence="2 3">MCA 5214</strain>
    </source>
</reference>
<accession>A0A316UQY1</accession>
<dbReference type="AlphaFoldDB" id="A0A316UQY1"/>
<keyword evidence="1" id="KW-0732">Signal</keyword>
<dbReference type="GeneID" id="37025502"/>
<name>A0A316UQY1_9BASI</name>
<evidence type="ECO:0000256" key="1">
    <source>
        <dbReference type="SAM" id="SignalP"/>
    </source>
</evidence>
<feature type="signal peptide" evidence="1">
    <location>
        <begin position="1"/>
        <end position="20"/>
    </location>
</feature>
<evidence type="ECO:0000313" key="3">
    <source>
        <dbReference type="Proteomes" id="UP000245884"/>
    </source>
</evidence>